<dbReference type="RefSeq" id="WP_210512320.1">
    <property type="nucleotide sequence ID" value="NZ_JAFIDN010000007.1"/>
</dbReference>
<proteinExistence type="predicted"/>
<dbReference type="SUPFAM" id="SSF88723">
    <property type="entry name" value="PIN domain-like"/>
    <property type="match status" value="1"/>
</dbReference>
<dbReference type="SMART" id="SM00670">
    <property type="entry name" value="PINc"/>
    <property type="match status" value="1"/>
</dbReference>
<keyword evidence="3" id="KW-1185">Reference proteome</keyword>
<dbReference type="CDD" id="cd09854">
    <property type="entry name" value="PIN_VapC-like"/>
    <property type="match status" value="1"/>
</dbReference>
<dbReference type="NCBIfam" id="TIGR00305">
    <property type="entry name" value="putative toxin-antitoxin system toxin component, PIN family"/>
    <property type="match status" value="1"/>
</dbReference>
<dbReference type="Pfam" id="PF13470">
    <property type="entry name" value="PIN_3"/>
    <property type="match status" value="1"/>
</dbReference>
<organism evidence="2 3">
    <name type="scientific">Natronogracilivirga saccharolytica</name>
    <dbReference type="NCBI Taxonomy" id="2812953"/>
    <lineage>
        <taxon>Bacteria</taxon>
        <taxon>Pseudomonadati</taxon>
        <taxon>Balneolota</taxon>
        <taxon>Balneolia</taxon>
        <taxon>Balneolales</taxon>
        <taxon>Cyclonatronaceae</taxon>
        <taxon>Natronogracilivirga</taxon>
    </lineage>
</organism>
<dbReference type="EMBL" id="JAFIDN010000007">
    <property type="protein sequence ID" value="MBP3193054.1"/>
    <property type="molecule type" value="Genomic_DNA"/>
</dbReference>
<reference evidence="2" key="1">
    <citation type="submission" date="2021-02" db="EMBL/GenBank/DDBJ databases">
        <title>Natronogracilivirga saccharolytica gen. nov. sp. nov. a new anaerobic, haloalkiliphilic carbohydrate-fermenting bacterium from soda lake and proposing of Cyclonatronumiaceae fam. nov. in the phylum Balneolaeota.</title>
        <authorList>
            <person name="Zhilina T.N."/>
            <person name="Sorokin D.Y."/>
            <person name="Zavarzina D.G."/>
            <person name="Toshchakov S.V."/>
            <person name="Kublanov I.V."/>
        </authorList>
    </citation>
    <scope>NUCLEOTIDE SEQUENCE</scope>
    <source>
        <strain evidence="2">Z-1702</strain>
    </source>
</reference>
<dbReference type="Gene3D" id="3.40.50.1010">
    <property type="entry name" value="5'-nuclease"/>
    <property type="match status" value="1"/>
</dbReference>
<evidence type="ECO:0000259" key="1">
    <source>
        <dbReference type="SMART" id="SM00670"/>
    </source>
</evidence>
<dbReference type="PANTHER" id="PTHR34610">
    <property type="entry name" value="SSL7007 PROTEIN"/>
    <property type="match status" value="1"/>
</dbReference>
<sequence>MKVFADTNFLVSAFATRGLSPEVFELILAKHELMTGEFVLSELERILSEKFKLPNEIIADTLRLLDRHHVEPMPTEPSITHIRDEDDRWVLASALNAKADVLITGDKDLLDIADKVKQLKIITPRQFWELTQQ</sequence>
<gene>
    <name evidence="2" type="ORF">NATSA_10300</name>
</gene>
<dbReference type="InterPro" id="IPR029060">
    <property type="entry name" value="PIN-like_dom_sf"/>
</dbReference>
<dbReference type="Proteomes" id="UP000673975">
    <property type="component" value="Unassembled WGS sequence"/>
</dbReference>
<feature type="domain" description="PIN" evidence="1">
    <location>
        <begin position="1"/>
        <end position="111"/>
    </location>
</feature>
<evidence type="ECO:0000313" key="2">
    <source>
        <dbReference type="EMBL" id="MBP3193054.1"/>
    </source>
</evidence>
<name>A0A8J7RNM2_9BACT</name>
<dbReference type="InterPro" id="IPR002716">
    <property type="entry name" value="PIN_dom"/>
</dbReference>
<accession>A0A8J7RNM2</accession>
<dbReference type="AlphaFoldDB" id="A0A8J7RNM2"/>
<dbReference type="PANTHER" id="PTHR34610:SF3">
    <property type="entry name" value="SSL7007 PROTEIN"/>
    <property type="match status" value="1"/>
</dbReference>
<protein>
    <submittedName>
        <fullName evidence="2">Putative toxin-antitoxin system toxin component, PIN family</fullName>
    </submittedName>
</protein>
<evidence type="ECO:0000313" key="3">
    <source>
        <dbReference type="Proteomes" id="UP000673975"/>
    </source>
</evidence>
<comment type="caution">
    <text evidence="2">The sequence shown here is derived from an EMBL/GenBank/DDBJ whole genome shotgun (WGS) entry which is preliminary data.</text>
</comment>
<dbReference type="InterPro" id="IPR002850">
    <property type="entry name" value="PIN_toxin-like"/>
</dbReference>